<keyword evidence="1" id="KW-0001">2Fe-2S</keyword>
<comment type="cofactor">
    <cofactor evidence="5">
        <name>[2Fe-2S] cluster</name>
        <dbReference type="ChEBI" id="CHEBI:190135"/>
    </cofactor>
</comment>
<dbReference type="InterPro" id="IPR042216">
    <property type="entry name" value="MitoNEET_CISD"/>
</dbReference>
<dbReference type="Proteomes" id="UP000594262">
    <property type="component" value="Unplaced"/>
</dbReference>
<name>A0A7M5UQT3_9CNID</name>
<proteinExistence type="predicted"/>
<keyword evidence="3" id="KW-0408">Iron</keyword>
<keyword evidence="8" id="KW-1185">Reference proteome</keyword>
<dbReference type="GO" id="GO:0005739">
    <property type="term" value="C:mitochondrion"/>
    <property type="evidence" value="ECO:0007669"/>
    <property type="project" value="TreeGrafter"/>
</dbReference>
<dbReference type="GO" id="GO:0046872">
    <property type="term" value="F:metal ion binding"/>
    <property type="evidence" value="ECO:0007669"/>
    <property type="project" value="UniProtKB-KW"/>
</dbReference>
<feature type="domain" description="Iron-binding zinc finger CDGSH type" evidence="6">
    <location>
        <begin position="79"/>
        <end position="114"/>
    </location>
</feature>
<dbReference type="OrthoDB" id="15717at2759"/>
<evidence type="ECO:0000313" key="8">
    <source>
        <dbReference type="Proteomes" id="UP000594262"/>
    </source>
</evidence>
<evidence type="ECO:0000259" key="6">
    <source>
        <dbReference type="SMART" id="SM00704"/>
    </source>
</evidence>
<dbReference type="GeneID" id="136813079"/>
<feature type="domain" description="Iron-binding zinc finger CDGSH type" evidence="6">
    <location>
        <begin position="41"/>
        <end position="78"/>
    </location>
</feature>
<dbReference type="PANTHER" id="PTHR46491">
    <property type="entry name" value="CDGSH IRON SULFUR DOMAIN PROTEIN HOMOLOG"/>
    <property type="match status" value="1"/>
</dbReference>
<dbReference type="GO" id="GO:0051537">
    <property type="term" value="F:2 iron, 2 sulfur cluster binding"/>
    <property type="evidence" value="ECO:0007669"/>
    <property type="project" value="UniProtKB-KW"/>
</dbReference>
<dbReference type="Gene3D" id="3.40.5.90">
    <property type="entry name" value="CDGSH iron-sulfur domain, mitoNEET-type"/>
    <property type="match status" value="2"/>
</dbReference>
<dbReference type="PANTHER" id="PTHR46491:SF3">
    <property type="entry name" value="CDGSH IRON-SULFUR DOMAIN-CONTAINING PROTEIN 3, MITOCHONDRIAL"/>
    <property type="match status" value="1"/>
</dbReference>
<dbReference type="InterPro" id="IPR018967">
    <property type="entry name" value="FeS-contain_CDGSH-typ"/>
</dbReference>
<evidence type="ECO:0000256" key="1">
    <source>
        <dbReference type="ARBA" id="ARBA00022714"/>
    </source>
</evidence>
<accession>A0A7M5UQT3</accession>
<evidence type="ECO:0000313" key="7">
    <source>
        <dbReference type="EnsemblMetazoa" id="CLYHEMP000131.1"/>
    </source>
</evidence>
<dbReference type="EnsemblMetazoa" id="CLYHEMT000131.1">
    <property type="protein sequence ID" value="CLYHEMP000131.1"/>
    <property type="gene ID" value="CLYHEMG000131"/>
</dbReference>
<dbReference type="SMART" id="SM00704">
    <property type="entry name" value="ZnF_CDGSH"/>
    <property type="match status" value="2"/>
</dbReference>
<dbReference type="AlphaFoldDB" id="A0A7M5UQT3"/>
<dbReference type="RefSeq" id="XP_066925706.1">
    <property type="nucleotide sequence ID" value="XM_067069605.1"/>
</dbReference>
<evidence type="ECO:0000256" key="2">
    <source>
        <dbReference type="ARBA" id="ARBA00022723"/>
    </source>
</evidence>
<organism evidence="7 8">
    <name type="scientific">Clytia hemisphaerica</name>
    <dbReference type="NCBI Taxonomy" id="252671"/>
    <lineage>
        <taxon>Eukaryota</taxon>
        <taxon>Metazoa</taxon>
        <taxon>Cnidaria</taxon>
        <taxon>Hydrozoa</taxon>
        <taxon>Hydroidolina</taxon>
        <taxon>Leptothecata</taxon>
        <taxon>Obeliida</taxon>
        <taxon>Clytiidae</taxon>
        <taxon>Clytia</taxon>
    </lineage>
</organism>
<evidence type="ECO:0000256" key="4">
    <source>
        <dbReference type="ARBA" id="ARBA00023014"/>
    </source>
</evidence>
<reference evidence="7" key="1">
    <citation type="submission" date="2021-01" db="UniProtKB">
        <authorList>
            <consortium name="EnsemblMetazoa"/>
        </authorList>
    </citation>
    <scope>IDENTIFICATION</scope>
</reference>
<evidence type="ECO:0000256" key="5">
    <source>
        <dbReference type="ARBA" id="ARBA00034078"/>
    </source>
</evidence>
<keyword evidence="2" id="KW-0479">Metal-binding</keyword>
<dbReference type="InterPro" id="IPR052950">
    <property type="entry name" value="CISD"/>
</dbReference>
<sequence length="123" mass="13706">MSQTTMSTKILSRSFIFSIGRQWCQIRNGSTNMEKVIVASKEPFCENLTKGTRYSWCTCGLSHKQPFCDGSHEGSGMRPHRMKAEETCEVFFCGCKQTKTPPYCDGSHMSDDVQACVIGSSLS</sequence>
<protein>
    <recommendedName>
        <fullName evidence="6">Iron-binding zinc finger CDGSH type domain-containing protein</fullName>
    </recommendedName>
</protein>
<dbReference type="Pfam" id="PF09360">
    <property type="entry name" value="zf-CDGSH"/>
    <property type="match status" value="1"/>
</dbReference>
<evidence type="ECO:0000256" key="3">
    <source>
        <dbReference type="ARBA" id="ARBA00023004"/>
    </source>
</evidence>
<keyword evidence="4" id="KW-0411">Iron-sulfur</keyword>